<protein>
    <submittedName>
        <fullName evidence="11">NADH-quinone oxidoreductase subunit M</fullName>
        <ecNumber evidence="11">1.6.5.11</ecNumber>
    </submittedName>
</protein>
<dbReference type="PANTHER" id="PTHR43507:SF1">
    <property type="entry name" value="NADH-UBIQUINONE OXIDOREDUCTASE CHAIN 4"/>
    <property type="match status" value="1"/>
</dbReference>
<feature type="transmembrane region" description="Helical" evidence="8">
    <location>
        <begin position="333"/>
        <end position="351"/>
    </location>
</feature>
<feature type="transmembrane region" description="Helical" evidence="8">
    <location>
        <begin position="35"/>
        <end position="53"/>
    </location>
</feature>
<dbReference type="NCBIfam" id="NF004501">
    <property type="entry name" value="PRK05846.1-5"/>
    <property type="match status" value="1"/>
</dbReference>
<evidence type="ECO:0000256" key="5">
    <source>
        <dbReference type="ARBA" id="ARBA00022989"/>
    </source>
</evidence>
<keyword evidence="4" id="KW-1278">Translocase</keyword>
<feature type="transmembrane region" description="Helical" evidence="8">
    <location>
        <begin position="136"/>
        <end position="156"/>
    </location>
</feature>
<feature type="transmembrane region" description="Helical" evidence="8">
    <location>
        <begin position="272"/>
        <end position="295"/>
    </location>
</feature>
<evidence type="ECO:0000256" key="2">
    <source>
        <dbReference type="ARBA" id="ARBA00009025"/>
    </source>
</evidence>
<feature type="transmembrane region" description="Helical" evidence="8">
    <location>
        <begin position="452"/>
        <end position="470"/>
    </location>
</feature>
<evidence type="ECO:0000256" key="6">
    <source>
        <dbReference type="ARBA" id="ARBA00023027"/>
    </source>
</evidence>
<feature type="transmembrane region" description="Helical" evidence="8">
    <location>
        <begin position="363"/>
        <end position="386"/>
    </location>
</feature>
<dbReference type="InterPro" id="IPR000260">
    <property type="entry name" value="NADH4_N"/>
</dbReference>
<proteinExistence type="inferred from homology"/>
<feature type="domain" description="NADH:ubiquinone oxidoreductase chain 4 N-terminal" evidence="10">
    <location>
        <begin position="74"/>
        <end position="125"/>
    </location>
</feature>
<dbReference type="InterPro" id="IPR003918">
    <property type="entry name" value="NADH_UbQ_OxRdtase"/>
</dbReference>
<keyword evidence="3 8" id="KW-0812">Transmembrane</keyword>
<dbReference type="Pfam" id="PF00361">
    <property type="entry name" value="Proton_antipo_M"/>
    <property type="match status" value="1"/>
</dbReference>
<sequence>MPDTNLLSLSIWVPILSGIAVLFTGSDKNARIARWLALLGSIASFLVTLPLYLRFDRADGDFQFQEGFNWIPSFNIHYHLGVDGISVPLILLTSFTTVIVVLAGWEVIRTRVAQYMAAFLIMSGLMIGVFSALDAVLFYVFWEAMLIPMFLVIGVWGGPNRVYATIKFFLYTLLGSLLMLVAFIYLFHQTNSFELVDYYSLPLPLSVQVLIFIAFFMAFAVKIPMWPVHTWLPDAHVEAPTGGSVVLAAIMLKLGAYGFLRYAMPIAPDAAQLLSGFMITLSLIAVVYIAFVALVQQDMKKLIAYSSISHMGFVTLGLFIFNPLGMEGSIVQMISHGFIAGALFLCVGVLYDRMHSRKIADYGGVANTMPAFAAFAVLFAMANSGLPGTSGFVGEFLVILGSMQESFWYAFFAATTLIFGAAYTLWMVKRVFYGEIANAQVAALKDINPREGLILGILALMVLGFGLYPAPLTEMTHATVTQLLSHLAQSKLPGTI</sequence>
<evidence type="ECO:0000313" key="11">
    <source>
        <dbReference type="EMBL" id="OIQ77096.1"/>
    </source>
</evidence>
<feature type="transmembrane region" description="Helical" evidence="8">
    <location>
        <begin position="168"/>
        <end position="187"/>
    </location>
</feature>
<dbReference type="PANTHER" id="PTHR43507">
    <property type="entry name" value="NADH-UBIQUINONE OXIDOREDUCTASE CHAIN 4"/>
    <property type="match status" value="1"/>
</dbReference>
<reference evidence="11" key="1">
    <citation type="submission" date="2016-10" db="EMBL/GenBank/DDBJ databases">
        <title>Sequence of Gallionella enrichment culture.</title>
        <authorList>
            <person name="Poehlein A."/>
            <person name="Muehling M."/>
            <person name="Daniel R."/>
        </authorList>
    </citation>
    <scope>NUCLEOTIDE SEQUENCE</scope>
</reference>
<keyword evidence="6" id="KW-0520">NAD</keyword>
<evidence type="ECO:0000256" key="7">
    <source>
        <dbReference type="ARBA" id="ARBA00023136"/>
    </source>
</evidence>
<comment type="caution">
    <text evidence="11">The sequence shown here is derived from an EMBL/GenBank/DDBJ whole genome shotgun (WGS) entry which is preliminary data.</text>
</comment>
<feature type="transmembrane region" description="Helical" evidence="8">
    <location>
        <begin position="406"/>
        <end position="426"/>
    </location>
</feature>
<dbReference type="PRINTS" id="PR01437">
    <property type="entry name" value="NUOXDRDTASE4"/>
</dbReference>
<dbReference type="GO" id="GO:0042773">
    <property type="term" value="P:ATP synthesis coupled electron transport"/>
    <property type="evidence" value="ECO:0007669"/>
    <property type="project" value="InterPro"/>
</dbReference>
<evidence type="ECO:0000256" key="3">
    <source>
        <dbReference type="ARBA" id="ARBA00022692"/>
    </source>
</evidence>
<dbReference type="Pfam" id="PF01059">
    <property type="entry name" value="Oxidored_q5_N"/>
    <property type="match status" value="1"/>
</dbReference>
<evidence type="ECO:0000256" key="1">
    <source>
        <dbReference type="ARBA" id="ARBA00004141"/>
    </source>
</evidence>
<name>A0A1J5Q1F3_9ZZZZ</name>
<keyword evidence="7 8" id="KW-0472">Membrane</keyword>
<dbReference type="GO" id="GO:0008137">
    <property type="term" value="F:NADH dehydrogenase (ubiquinone) activity"/>
    <property type="evidence" value="ECO:0007669"/>
    <property type="project" value="InterPro"/>
</dbReference>
<evidence type="ECO:0000256" key="4">
    <source>
        <dbReference type="ARBA" id="ARBA00022967"/>
    </source>
</evidence>
<feature type="transmembrane region" description="Helical" evidence="8">
    <location>
        <begin position="112"/>
        <end position="130"/>
    </location>
</feature>
<dbReference type="AlphaFoldDB" id="A0A1J5Q1F3"/>
<dbReference type="GO" id="GO:0015990">
    <property type="term" value="P:electron transport coupled proton transport"/>
    <property type="evidence" value="ECO:0007669"/>
    <property type="project" value="TreeGrafter"/>
</dbReference>
<evidence type="ECO:0000259" key="9">
    <source>
        <dbReference type="Pfam" id="PF00361"/>
    </source>
</evidence>
<dbReference type="GO" id="GO:0016020">
    <property type="term" value="C:membrane"/>
    <property type="evidence" value="ECO:0007669"/>
    <property type="project" value="UniProtKB-SubCell"/>
</dbReference>
<evidence type="ECO:0000256" key="8">
    <source>
        <dbReference type="SAM" id="Phobius"/>
    </source>
</evidence>
<organism evidence="11">
    <name type="scientific">mine drainage metagenome</name>
    <dbReference type="NCBI Taxonomy" id="410659"/>
    <lineage>
        <taxon>unclassified sequences</taxon>
        <taxon>metagenomes</taxon>
        <taxon>ecological metagenomes</taxon>
    </lineage>
</organism>
<comment type="subcellular location">
    <subcellularLocation>
        <location evidence="1">Membrane</location>
        <topology evidence="1">Multi-pass membrane protein</topology>
    </subcellularLocation>
</comment>
<feature type="domain" description="NADH:quinone oxidoreductase/Mrp antiporter transmembrane" evidence="9">
    <location>
        <begin position="133"/>
        <end position="416"/>
    </location>
</feature>
<dbReference type="EMBL" id="MLJW01001696">
    <property type="protein sequence ID" value="OIQ77096.1"/>
    <property type="molecule type" value="Genomic_DNA"/>
</dbReference>
<feature type="transmembrane region" description="Helical" evidence="8">
    <location>
        <begin position="302"/>
        <end position="321"/>
    </location>
</feature>
<dbReference type="GO" id="GO:0048039">
    <property type="term" value="F:ubiquinone binding"/>
    <property type="evidence" value="ECO:0007669"/>
    <property type="project" value="TreeGrafter"/>
</dbReference>
<feature type="transmembrane region" description="Helical" evidence="8">
    <location>
        <begin position="242"/>
        <end position="260"/>
    </location>
</feature>
<dbReference type="GO" id="GO:0003954">
    <property type="term" value="F:NADH dehydrogenase activity"/>
    <property type="evidence" value="ECO:0007669"/>
    <property type="project" value="TreeGrafter"/>
</dbReference>
<dbReference type="NCBIfam" id="NF004499">
    <property type="entry name" value="PRK05846.1-3"/>
    <property type="match status" value="1"/>
</dbReference>
<evidence type="ECO:0000259" key="10">
    <source>
        <dbReference type="Pfam" id="PF01059"/>
    </source>
</evidence>
<feature type="transmembrane region" description="Helical" evidence="8">
    <location>
        <begin position="199"/>
        <end position="221"/>
    </location>
</feature>
<keyword evidence="5 8" id="KW-1133">Transmembrane helix</keyword>
<dbReference type="InterPro" id="IPR010227">
    <property type="entry name" value="NADH_Q_OxRdtase_chainM/4"/>
</dbReference>
<feature type="transmembrane region" description="Helical" evidence="8">
    <location>
        <begin position="6"/>
        <end position="23"/>
    </location>
</feature>
<dbReference type="NCBIfam" id="TIGR01972">
    <property type="entry name" value="NDH_I_M"/>
    <property type="match status" value="1"/>
</dbReference>
<keyword evidence="11" id="KW-0560">Oxidoreductase</keyword>
<comment type="similarity">
    <text evidence="2">Belongs to the complex I subunit 4 family.</text>
</comment>
<accession>A0A1J5Q1F3</accession>
<feature type="transmembrane region" description="Helical" evidence="8">
    <location>
        <begin position="85"/>
        <end position="105"/>
    </location>
</feature>
<dbReference type="EC" id="1.6.5.11" evidence="11"/>
<dbReference type="InterPro" id="IPR001750">
    <property type="entry name" value="ND/Mrp_TM"/>
</dbReference>
<gene>
    <name evidence="11" type="primary">nuoM_12</name>
    <name evidence="11" type="ORF">GALL_412150</name>
</gene>